<reference evidence="1 2" key="1">
    <citation type="submission" date="2019-03" db="EMBL/GenBank/DDBJ databases">
        <title>Genomic Encyclopedia of Type Strains, Phase IV (KMG-IV): sequencing the most valuable type-strain genomes for metagenomic binning, comparative biology and taxonomic classification.</title>
        <authorList>
            <person name="Goeker M."/>
        </authorList>
    </citation>
    <scope>NUCLEOTIDE SEQUENCE [LARGE SCALE GENOMIC DNA]</scope>
    <source>
        <strain evidence="1 2">DSM 25287</strain>
    </source>
</reference>
<sequence length="250" mass="27520">MCLILFAWQARARYRLVLAANRDEFYARPAAPMDWWPERPTVLAGRDLEAGGTWFGVTRDGRFAAVTNHRDPHRNVDGRPSRGALVADYLGGDAAPGDYLAALARRGEDYNGFNLLVGDRETLWYYGNRDGAPRPLAPGVYGLSNALLDTPWPKVRHGKHALATALAQPEVAPEALFTLLAERREAPDAELPATGVSLEWERRLSPLFIASESYGTRCSTVLLFGDDGCVQVHERDAGDGAERGFGWRLG</sequence>
<dbReference type="RefSeq" id="WP_132539785.1">
    <property type="nucleotide sequence ID" value="NZ_SLWY01000005.1"/>
</dbReference>
<dbReference type="PANTHER" id="PTHR17985">
    <property type="entry name" value="SER/THR-RICH PROTEIN T10 IN DGCR REGION"/>
    <property type="match status" value="1"/>
</dbReference>
<dbReference type="Pfam" id="PF05742">
    <property type="entry name" value="TANGO2"/>
    <property type="match status" value="1"/>
</dbReference>
<evidence type="ECO:0000313" key="2">
    <source>
        <dbReference type="Proteomes" id="UP000295765"/>
    </source>
</evidence>
<dbReference type="AlphaFoldDB" id="A0A4R2L753"/>
<protein>
    <submittedName>
        <fullName evidence="1">Uncharacterized protein with NRDE domain</fullName>
    </submittedName>
</protein>
<comment type="caution">
    <text evidence="1">The sequence shown here is derived from an EMBL/GenBank/DDBJ whole genome shotgun (WGS) entry which is preliminary data.</text>
</comment>
<dbReference type="InterPro" id="IPR008551">
    <property type="entry name" value="TANGO2"/>
</dbReference>
<accession>A0A4R2L753</accession>
<evidence type="ECO:0000313" key="1">
    <source>
        <dbReference type="EMBL" id="TCO82393.1"/>
    </source>
</evidence>
<name>A0A4R2L753_9GAMM</name>
<dbReference type="PANTHER" id="PTHR17985:SF8">
    <property type="entry name" value="TRANSPORT AND GOLGI ORGANIZATION PROTEIN 2 HOMOLOG"/>
    <property type="match status" value="1"/>
</dbReference>
<keyword evidence="2" id="KW-1185">Reference proteome</keyword>
<gene>
    <name evidence="1" type="ORF">EV699_105184</name>
</gene>
<organism evidence="1 2">
    <name type="scientific">Plasticicumulans lactativorans</name>
    <dbReference type="NCBI Taxonomy" id="1133106"/>
    <lineage>
        <taxon>Bacteria</taxon>
        <taxon>Pseudomonadati</taxon>
        <taxon>Pseudomonadota</taxon>
        <taxon>Gammaproteobacteria</taxon>
        <taxon>Candidatus Competibacteraceae</taxon>
        <taxon>Plasticicumulans</taxon>
    </lineage>
</organism>
<proteinExistence type="predicted"/>
<dbReference type="Proteomes" id="UP000295765">
    <property type="component" value="Unassembled WGS sequence"/>
</dbReference>
<dbReference type="OrthoDB" id="4380123at2"/>
<dbReference type="EMBL" id="SLWY01000005">
    <property type="protein sequence ID" value="TCO82393.1"/>
    <property type="molecule type" value="Genomic_DNA"/>
</dbReference>